<sequence>MAENRAVGGIKRKYPADGVGGFCDGPDSSKARKVKQEQVHREESDLTNGKYNPSQQPDGSVVNANNTILCFGSICNIHAQFLTGPPAGCNFSLSNADGDNKETIHHLEILLGSENCVIYSPLADDIIGFVNLGVSNALKDLFEIEETRLTISLLPSEWKCMTQYNTSKAWETSVEITIFGSRKNALLVGDCLSSQALFLQDPTTYCDIQYENPHKFPFMSVEELDSEASDLDDYGCLTIDEPVPTSAKISKRSLQNLLDNLHEHDYLEQVQPDEHLVIPLFAHQKEGIDFTIRRETGRSTSSISLWDAQMDNYSNLCHYHAITGDSALEVPVGPLGGIIADTMGLGKTVTTLSTIASTLLHAKEWGKRRGTPWSAGLRTVAATMVAVPNEALMEQWLDEIRDKFKSGTFKTCKYHGASRKVHFPTFEDYDIVLTTYGTISTEFTEKESPIFQTTFFRIVLDEAHHIKSRSTRIHEAACNISADRRWCLTGTPIQNDLDDLGALVSFLRVPLLEEREVFRKHIVNQTNNIGGNRFENLRLLLSCICLRRTMSLGMLAEPTINNLKLNLAPEEREAYNNILDYHNRLIDISVSKVGSAGAFQTVLRLRIFCNNGLYRKKDIRASPTDLLTSEEYLNFLQENLGSQSSGIDSDTLALGSYKSSVSKSSPESSNSIGEPCRMSLQSSNVLDLAKIEGPASELLHTPNLLRESLTPEYLSLVDQSPQTLEGTFSTKHRIILKTILSHIPQEKGIVFSAWTKSLDIMAELLRQHDITFARVDGSMSFSQRQQAFHSFKTSSHVNILLMTIGTGAVGLNLSIATRVHIMEPSWNPMVEQQAIGRVVRLGQKRPVVITRYIMRDTVEESVVSRQDLKLDVAMSGFEGASHEGAGDDEFSNEN</sequence>
<dbReference type="GO" id="GO:0005524">
    <property type="term" value="F:ATP binding"/>
    <property type="evidence" value="ECO:0007669"/>
    <property type="project" value="UniProtKB-KW"/>
</dbReference>
<dbReference type="PANTHER" id="PTHR45626">
    <property type="entry name" value="TRANSCRIPTION TERMINATION FACTOR 2-RELATED"/>
    <property type="match status" value="1"/>
</dbReference>
<dbReference type="Pfam" id="PF00271">
    <property type="entry name" value="Helicase_C"/>
    <property type="match status" value="1"/>
</dbReference>
<dbReference type="InterPro" id="IPR027417">
    <property type="entry name" value="P-loop_NTPase"/>
</dbReference>
<name>A0A319B5V6_ASPVC</name>
<dbReference type="GO" id="GO:0008094">
    <property type="term" value="F:ATP-dependent activity, acting on DNA"/>
    <property type="evidence" value="ECO:0007669"/>
    <property type="project" value="TreeGrafter"/>
</dbReference>
<gene>
    <name evidence="7" type="ORF">BO88DRAFT_436260</name>
</gene>
<evidence type="ECO:0000313" key="8">
    <source>
        <dbReference type="Proteomes" id="UP000248405"/>
    </source>
</evidence>
<evidence type="ECO:0000259" key="5">
    <source>
        <dbReference type="PROSITE" id="PS51192"/>
    </source>
</evidence>
<dbReference type="PANTHER" id="PTHR45626:SF52">
    <property type="entry name" value="SINGLE-STRANDED DNA-DEPENDENT ATPASE (EUROFUNG)"/>
    <property type="match status" value="1"/>
</dbReference>
<dbReference type="SMART" id="SM00490">
    <property type="entry name" value="HELICc"/>
    <property type="match status" value="1"/>
</dbReference>
<keyword evidence="7" id="KW-0347">Helicase</keyword>
<proteinExistence type="predicted"/>
<dbReference type="Gene3D" id="3.40.50.300">
    <property type="entry name" value="P-loop containing nucleotide triphosphate hydrolases"/>
    <property type="match status" value="1"/>
</dbReference>
<keyword evidence="2" id="KW-0378">Hydrolase</keyword>
<feature type="domain" description="Helicase C-terminal" evidence="6">
    <location>
        <begin position="735"/>
        <end position="885"/>
    </location>
</feature>
<dbReference type="SMART" id="SM00487">
    <property type="entry name" value="DEXDc"/>
    <property type="match status" value="1"/>
</dbReference>
<dbReference type="GO" id="GO:0005634">
    <property type="term" value="C:nucleus"/>
    <property type="evidence" value="ECO:0007669"/>
    <property type="project" value="TreeGrafter"/>
</dbReference>
<accession>A0A319B5V6</accession>
<feature type="domain" description="Helicase ATP-binding" evidence="5">
    <location>
        <begin position="328"/>
        <end position="510"/>
    </location>
</feature>
<evidence type="ECO:0000313" key="7">
    <source>
        <dbReference type="EMBL" id="PYH67825.1"/>
    </source>
</evidence>
<dbReference type="GO" id="GO:0016787">
    <property type="term" value="F:hydrolase activity"/>
    <property type="evidence" value="ECO:0007669"/>
    <property type="project" value="UniProtKB-KW"/>
</dbReference>
<dbReference type="InterPro" id="IPR014001">
    <property type="entry name" value="Helicase_ATP-bd"/>
</dbReference>
<reference evidence="7" key="1">
    <citation type="submission" date="2016-12" db="EMBL/GenBank/DDBJ databases">
        <title>The genomes of Aspergillus section Nigri reveals drivers in fungal speciation.</title>
        <authorList>
            <consortium name="DOE Joint Genome Institute"/>
            <person name="Vesth T.C."/>
            <person name="Nybo J."/>
            <person name="Theobald S."/>
            <person name="Brandl J."/>
            <person name="Frisvad J.C."/>
            <person name="Nielsen K.F."/>
            <person name="Lyhne E.K."/>
            <person name="Kogle M.E."/>
            <person name="Kuo A."/>
            <person name="Riley R."/>
            <person name="Clum A."/>
            <person name="Nolan M."/>
            <person name="Lipzen A."/>
            <person name="Salamov A."/>
            <person name="Henrissat B."/>
            <person name="Wiebenga A."/>
            <person name="De Vries R.P."/>
            <person name="Grigoriev I.V."/>
            <person name="Mortensen U.H."/>
            <person name="Andersen M.R."/>
            <person name="Baker S.E."/>
        </authorList>
    </citation>
    <scope>NUCLEOTIDE SEQUENCE [LARGE SCALE GENOMIC DNA]</scope>
    <source>
        <strain evidence="7">CBS 113365</strain>
    </source>
</reference>
<keyword evidence="3" id="KW-0067">ATP-binding</keyword>
<dbReference type="InterPro" id="IPR049730">
    <property type="entry name" value="SNF2/RAD54-like_C"/>
</dbReference>
<keyword evidence="8" id="KW-1185">Reference proteome</keyword>
<protein>
    <submittedName>
        <fullName evidence="7">Helicase</fullName>
    </submittedName>
</protein>
<evidence type="ECO:0000256" key="4">
    <source>
        <dbReference type="SAM" id="MobiDB-lite"/>
    </source>
</evidence>
<dbReference type="GO" id="GO:0004386">
    <property type="term" value="F:helicase activity"/>
    <property type="evidence" value="ECO:0007669"/>
    <property type="project" value="UniProtKB-KW"/>
</dbReference>
<dbReference type="GeneID" id="37214143"/>
<feature type="region of interest" description="Disordered" evidence="4">
    <location>
        <begin position="1"/>
        <end position="58"/>
    </location>
</feature>
<dbReference type="GO" id="GO:0006281">
    <property type="term" value="P:DNA repair"/>
    <property type="evidence" value="ECO:0007669"/>
    <property type="project" value="TreeGrafter"/>
</dbReference>
<dbReference type="InterPro" id="IPR038718">
    <property type="entry name" value="SNF2-like_sf"/>
</dbReference>
<dbReference type="SUPFAM" id="SSF52540">
    <property type="entry name" value="P-loop containing nucleoside triphosphate hydrolases"/>
    <property type="match status" value="2"/>
</dbReference>
<dbReference type="Pfam" id="PF00176">
    <property type="entry name" value="SNF2-rel_dom"/>
    <property type="match status" value="1"/>
</dbReference>
<dbReference type="RefSeq" id="XP_025561619.1">
    <property type="nucleotide sequence ID" value="XM_025709551.1"/>
</dbReference>
<dbReference type="CDD" id="cd18008">
    <property type="entry name" value="DEXDc_SHPRH-like"/>
    <property type="match status" value="1"/>
</dbReference>
<dbReference type="PROSITE" id="PS51192">
    <property type="entry name" value="HELICASE_ATP_BIND_1"/>
    <property type="match status" value="1"/>
</dbReference>
<evidence type="ECO:0000256" key="2">
    <source>
        <dbReference type="ARBA" id="ARBA00022801"/>
    </source>
</evidence>
<keyword evidence="1" id="KW-0547">Nucleotide-binding</keyword>
<dbReference type="OrthoDB" id="448448at2759"/>
<dbReference type="AlphaFoldDB" id="A0A319B5V6"/>
<evidence type="ECO:0000259" key="6">
    <source>
        <dbReference type="PROSITE" id="PS51194"/>
    </source>
</evidence>
<dbReference type="InterPro" id="IPR001650">
    <property type="entry name" value="Helicase_C-like"/>
</dbReference>
<dbReference type="InterPro" id="IPR000330">
    <property type="entry name" value="SNF2_N"/>
</dbReference>
<dbReference type="Gene3D" id="3.40.50.10810">
    <property type="entry name" value="Tandem AAA-ATPase domain"/>
    <property type="match status" value="1"/>
</dbReference>
<dbReference type="CDD" id="cd18793">
    <property type="entry name" value="SF2_C_SNF"/>
    <property type="match status" value="1"/>
</dbReference>
<feature type="compositionally biased region" description="Polar residues" evidence="4">
    <location>
        <begin position="46"/>
        <end position="58"/>
    </location>
</feature>
<evidence type="ECO:0000256" key="3">
    <source>
        <dbReference type="ARBA" id="ARBA00022840"/>
    </source>
</evidence>
<evidence type="ECO:0000256" key="1">
    <source>
        <dbReference type="ARBA" id="ARBA00022741"/>
    </source>
</evidence>
<feature type="compositionally biased region" description="Basic and acidic residues" evidence="4">
    <location>
        <begin position="27"/>
        <end position="44"/>
    </location>
</feature>
<dbReference type="Proteomes" id="UP000248405">
    <property type="component" value="Unassembled WGS sequence"/>
</dbReference>
<organism evidence="7 8">
    <name type="scientific">Aspergillus vadensis (strain CBS 113365 / IMI 142717 / IBT 24658)</name>
    <dbReference type="NCBI Taxonomy" id="1448311"/>
    <lineage>
        <taxon>Eukaryota</taxon>
        <taxon>Fungi</taxon>
        <taxon>Dikarya</taxon>
        <taxon>Ascomycota</taxon>
        <taxon>Pezizomycotina</taxon>
        <taxon>Eurotiomycetes</taxon>
        <taxon>Eurotiomycetidae</taxon>
        <taxon>Eurotiales</taxon>
        <taxon>Aspergillaceae</taxon>
        <taxon>Aspergillus</taxon>
        <taxon>Aspergillus subgen. Circumdati</taxon>
    </lineage>
</organism>
<dbReference type="EMBL" id="KZ821628">
    <property type="protein sequence ID" value="PYH67825.1"/>
    <property type="molecule type" value="Genomic_DNA"/>
</dbReference>
<dbReference type="PROSITE" id="PS51194">
    <property type="entry name" value="HELICASE_CTER"/>
    <property type="match status" value="1"/>
</dbReference>
<dbReference type="InterPro" id="IPR050628">
    <property type="entry name" value="SNF2_RAD54_helicase_TF"/>
</dbReference>